<dbReference type="PROSITE" id="PS00518">
    <property type="entry name" value="ZF_RING_1"/>
    <property type="match status" value="1"/>
</dbReference>
<dbReference type="InterPro" id="IPR031127">
    <property type="entry name" value="E3_UB_ligase_RBR"/>
</dbReference>
<dbReference type="EC" id="2.3.2.31" evidence="6"/>
<keyword evidence="10 13" id="KW-0863">Zinc-finger</keyword>
<comment type="catalytic activity">
    <reaction evidence="1">
        <text>[E2 ubiquitin-conjugating enzyme]-S-ubiquitinyl-L-cysteine + [acceptor protein]-L-lysine = [E2 ubiquitin-conjugating enzyme]-L-cysteine + [acceptor protein]-N(6)-ubiquitinyl-L-lysine.</text>
        <dbReference type="EC" id="2.3.2.31"/>
    </reaction>
</comment>
<dbReference type="UniPathway" id="UPA00143"/>
<dbReference type="PROSITE" id="PS51873">
    <property type="entry name" value="TRIAD"/>
    <property type="match status" value="1"/>
</dbReference>
<dbReference type="PANTHER" id="PTHR11685">
    <property type="entry name" value="RBR FAMILY RING FINGER AND IBR DOMAIN-CONTAINING"/>
    <property type="match status" value="1"/>
</dbReference>
<dbReference type="Gramene" id="rna9601">
    <property type="protein sequence ID" value="RHN73741.1"/>
    <property type="gene ID" value="gene9601"/>
</dbReference>
<evidence type="ECO:0000256" key="3">
    <source>
        <dbReference type="ARBA" id="ARBA00003976"/>
    </source>
</evidence>
<dbReference type="InterPro" id="IPR018957">
    <property type="entry name" value="Znf_C3HC4_RING-type"/>
</dbReference>
<evidence type="ECO:0000259" key="15">
    <source>
        <dbReference type="PROSITE" id="PS51873"/>
    </source>
</evidence>
<dbReference type="Gene3D" id="1.20.120.1750">
    <property type="match status" value="1"/>
</dbReference>
<feature type="domain" description="RING-type" evidence="14">
    <location>
        <begin position="96"/>
        <end position="141"/>
    </location>
</feature>
<evidence type="ECO:0000256" key="8">
    <source>
        <dbReference type="ARBA" id="ARBA00022723"/>
    </source>
</evidence>
<dbReference type="OrthoDB" id="10009520at2759"/>
<gene>
    <name evidence="16" type="ORF">MtrunA17_Chr2g0301841</name>
</gene>
<comment type="caution">
    <text evidence="16">The sequence shown here is derived from an EMBL/GenBank/DDBJ whole genome shotgun (WGS) entry which is preliminary data.</text>
</comment>
<dbReference type="SUPFAM" id="SSF57850">
    <property type="entry name" value="RING/U-box"/>
    <property type="match status" value="3"/>
</dbReference>
<evidence type="ECO:0000256" key="7">
    <source>
        <dbReference type="ARBA" id="ARBA00022679"/>
    </source>
</evidence>
<comment type="pathway">
    <text evidence="4">Protein modification; protein ubiquitination.</text>
</comment>
<evidence type="ECO:0000256" key="6">
    <source>
        <dbReference type="ARBA" id="ARBA00012251"/>
    </source>
</evidence>
<dbReference type="InterPro" id="IPR044066">
    <property type="entry name" value="TRIAD_supradom"/>
</dbReference>
<evidence type="ECO:0000256" key="1">
    <source>
        <dbReference type="ARBA" id="ARBA00001798"/>
    </source>
</evidence>
<protein>
    <recommendedName>
        <fullName evidence="6">RBR-type E3 ubiquitin transferase</fullName>
        <ecNumber evidence="6">2.3.2.31</ecNumber>
    </recommendedName>
</protein>
<comment type="cofactor">
    <cofactor evidence="2">
        <name>Zn(2+)</name>
        <dbReference type="ChEBI" id="CHEBI:29105"/>
    </cofactor>
</comment>
<evidence type="ECO:0000256" key="4">
    <source>
        <dbReference type="ARBA" id="ARBA00004906"/>
    </source>
</evidence>
<dbReference type="InterPro" id="IPR017907">
    <property type="entry name" value="Znf_RING_CS"/>
</dbReference>
<reference evidence="17" key="1">
    <citation type="journal article" date="2018" name="Nat. Plants">
        <title>Whole-genome landscape of Medicago truncatula symbiotic genes.</title>
        <authorList>
            <person name="Pecrix Y."/>
            <person name="Staton S.E."/>
            <person name="Sallet E."/>
            <person name="Lelandais-Briere C."/>
            <person name="Moreau S."/>
            <person name="Carrere S."/>
            <person name="Blein T."/>
            <person name="Jardinaud M.F."/>
            <person name="Latrasse D."/>
            <person name="Zouine M."/>
            <person name="Zahm M."/>
            <person name="Kreplak J."/>
            <person name="Mayjonade B."/>
            <person name="Satge C."/>
            <person name="Perez M."/>
            <person name="Cauet S."/>
            <person name="Marande W."/>
            <person name="Chantry-Darmon C."/>
            <person name="Lopez-Roques C."/>
            <person name="Bouchez O."/>
            <person name="Berard A."/>
            <person name="Debelle F."/>
            <person name="Munos S."/>
            <person name="Bendahmane A."/>
            <person name="Berges H."/>
            <person name="Niebel A."/>
            <person name="Buitink J."/>
            <person name="Frugier F."/>
            <person name="Benhamed M."/>
            <person name="Crespi M."/>
            <person name="Gouzy J."/>
            <person name="Gamas P."/>
        </authorList>
    </citation>
    <scope>NUCLEOTIDE SEQUENCE [LARGE SCALE GENOMIC DNA]</scope>
    <source>
        <strain evidence="17">cv. Jemalong A17</strain>
    </source>
</reference>
<comment type="similarity">
    <text evidence="5">Belongs to the RBR family. Ariadne subfamily.</text>
</comment>
<comment type="function">
    <text evidence="3">Might act as an E3 ubiquitin-protein ligase, or as part of E3 complex, which accepts ubiquitin from specific E2 ubiquitin-conjugating enzymes and then transfers it to substrates.</text>
</comment>
<dbReference type="GO" id="GO:0008270">
    <property type="term" value="F:zinc ion binding"/>
    <property type="evidence" value="ECO:0007669"/>
    <property type="project" value="UniProtKB-KW"/>
</dbReference>
<evidence type="ECO:0000313" key="17">
    <source>
        <dbReference type="Proteomes" id="UP000265566"/>
    </source>
</evidence>
<feature type="domain" description="RING-type" evidence="15">
    <location>
        <begin position="92"/>
        <end position="300"/>
    </location>
</feature>
<accession>A0A396JAW8</accession>
<dbReference type="Pfam" id="PF01485">
    <property type="entry name" value="IBR"/>
    <property type="match status" value="2"/>
</dbReference>
<dbReference type="CDD" id="cd22584">
    <property type="entry name" value="Rcat_RBR_unk"/>
    <property type="match status" value="1"/>
</dbReference>
<evidence type="ECO:0000313" key="16">
    <source>
        <dbReference type="EMBL" id="RHN73741.1"/>
    </source>
</evidence>
<dbReference type="AlphaFoldDB" id="A0A396JAW8"/>
<evidence type="ECO:0000256" key="5">
    <source>
        <dbReference type="ARBA" id="ARBA00005884"/>
    </source>
</evidence>
<evidence type="ECO:0000256" key="13">
    <source>
        <dbReference type="PROSITE-ProRule" id="PRU00175"/>
    </source>
</evidence>
<organism evidence="16 17">
    <name type="scientific">Medicago truncatula</name>
    <name type="common">Barrel medic</name>
    <name type="synonym">Medicago tribuloides</name>
    <dbReference type="NCBI Taxonomy" id="3880"/>
    <lineage>
        <taxon>Eukaryota</taxon>
        <taxon>Viridiplantae</taxon>
        <taxon>Streptophyta</taxon>
        <taxon>Embryophyta</taxon>
        <taxon>Tracheophyta</taxon>
        <taxon>Spermatophyta</taxon>
        <taxon>Magnoliopsida</taxon>
        <taxon>eudicotyledons</taxon>
        <taxon>Gunneridae</taxon>
        <taxon>Pentapetalae</taxon>
        <taxon>rosids</taxon>
        <taxon>fabids</taxon>
        <taxon>Fabales</taxon>
        <taxon>Fabaceae</taxon>
        <taxon>Papilionoideae</taxon>
        <taxon>50 kb inversion clade</taxon>
        <taxon>NPAAA clade</taxon>
        <taxon>Hologalegina</taxon>
        <taxon>IRL clade</taxon>
        <taxon>Trifolieae</taxon>
        <taxon>Medicago</taxon>
    </lineage>
</organism>
<evidence type="ECO:0000256" key="12">
    <source>
        <dbReference type="ARBA" id="ARBA00022833"/>
    </source>
</evidence>
<name>A0A396JAW8_MEDTR</name>
<dbReference type="InterPro" id="IPR013083">
    <property type="entry name" value="Znf_RING/FYVE/PHD"/>
</dbReference>
<keyword evidence="8" id="KW-0479">Metal-binding</keyword>
<dbReference type="InterPro" id="IPR002867">
    <property type="entry name" value="IBR_dom"/>
</dbReference>
<dbReference type="EMBL" id="PSQE01000002">
    <property type="protein sequence ID" value="RHN73741.1"/>
    <property type="molecule type" value="Genomic_DNA"/>
</dbReference>
<dbReference type="FunFam" id="3.30.40.10:FF:000230">
    <property type="entry name" value="RBR-type E3 ubiquitin transferase"/>
    <property type="match status" value="1"/>
</dbReference>
<keyword evidence="11" id="KW-0833">Ubl conjugation pathway</keyword>
<evidence type="ECO:0000256" key="11">
    <source>
        <dbReference type="ARBA" id="ARBA00022786"/>
    </source>
</evidence>
<dbReference type="SMART" id="SM00647">
    <property type="entry name" value="IBR"/>
    <property type="match status" value="2"/>
</dbReference>
<dbReference type="InterPro" id="IPR001841">
    <property type="entry name" value="Znf_RING"/>
</dbReference>
<sequence length="300" mass="33842">MSVKTTTTTRDSVVVPPSTSTTEVIDVETFQFSSPIATTTSDVINLSDIEEDDDDDVKILNFVPKNTSFGKRRRVKLEKGESSKQNSNPNEVPFFCEICTETKTTKEAFFITGCNHAYCSDCVVLYVRSKIEENVINVRCPESGCSGLLEAEECRAILPVEDFDRWGKALCEAMFDVNEKFYCPFPDCSALLINDGTEAVLQSECPNCRRLFCAQCKVSWHDGIGCSEFQKLNADERGKNDIMLMKLAKEKQWKRCPNCKYYVAKSEGCLYMKCRCGIAFCYNCGVPNKNTIHYCSNCKH</sequence>
<keyword evidence="9" id="KW-0677">Repeat</keyword>
<dbReference type="GO" id="GO:0061630">
    <property type="term" value="F:ubiquitin protein ligase activity"/>
    <property type="evidence" value="ECO:0007669"/>
    <property type="project" value="UniProtKB-EC"/>
</dbReference>
<proteinExistence type="inferred from homology"/>
<dbReference type="Gene3D" id="3.30.40.10">
    <property type="entry name" value="Zinc/RING finger domain, C3HC4 (zinc finger)"/>
    <property type="match status" value="1"/>
</dbReference>
<dbReference type="PROSITE" id="PS50089">
    <property type="entry name" value="ZF_RING_2"/>
    <property type="match status" value="1"/>
</dbReference>
<dbReference type="FunFam" id="1.20.120.1750:FF:000018">
    <property type="entry name" value="RBR-type E3 ubiquitin transferase"/>
    <property type="match status" value="1"/>
</dbReference>
<evidence type="ECO:0000256" key="9">
    <source>
        <dbReference type="ARBA" id="ARBA00022737"/>
    </source>
</evidence>
<dbReference type="GO" id="GO:0016567">
    <property type="term" value="P:protein ubiquitination"/>
    <property type="evidence" value="ECO:0007669"/>
    <property type="project" value="UniProtKB-UniPathway"/>
</dbReference>
<evidence type="ECO:0000259" key="14">
    <source>
        <dbReference type="PROSITE" id="PS50089"/>
    </source>
</evidence>
<dbReference type="Pfam" id="PF00097">
    <property type="entry name" value="zf-C3HC4"/>
    <property type="match status" value="1"/>
</dbReference>
<evidence type="ECO:0000256" key="2">
    <source>
        <dbReference type="ARBA" id="ARBA00001947"/>
    </source>
</evidence>
<dbReference type="SMART" id="SM00184">
    <property type="entry name" value="RING"/>
    <property type="match status" value="1"/>
</dbReference>
<dbReference type="Proteomes" id="UP000265566">
    <property type="component" value="Chromosome 2"/>
</dbReference>
<keyword evidence="12" id="KW-0862">Zinc</keyword>
<keyword evidence="7" id="KW-0808">Transferase</keyword>
<dbReference type="CDD" id="cd22582">
    <property type="entry name" value="BRcat_RBR_unk"/>
    <property type="match status" value="1"/>
</dbReference>
<evidence type="ECO:0000256" key="10">
    <source>
        <dbReference type="ARBA" id="ARBA00022771"/>
    </source>
</evidence>